<dbReference type="GO" id="GO:0004560">
    <property type="term" value="F:alpha-L-fucosidase activity"/>
    <property type="evidence" value="ECO:0007669"/>
    <property type="project" value="InterPro"/>
</dbReference>
<organism evidence="9 10">
    <name type="scientific">Pelagicoccus mobilis</name>
    <dbReference type="NCBI Taxonomy" id="415221"/>
    <lineage>
        <taxon>Bacteria</taxon>
        <taxon>Pseudomonadati</taxon>
        <taxon>Verrucomicrobiota</taxon>
        <taxon>Opitutia</taxon>
        <taxon>Puniceicoccales</taxon>
        <taxon>Pelagicoccaceae</taxon>
        <taxon>Pelagicoccus</taxon>
    </lineage>
</organism>
<dbReference type="Pfam" id="PF01120">
    <property type="entry name" value="Alpha_L_fucos"/>
    <property type="match status" value="1"/>
</dbReference>
<evidence type="ECO:0000256" key="6">
    <source>
        <dbReference type="ARBA" id="ARBA00023295"/>
    </source>
</evidence>
<evidence type="ECO:0000259" key="8">
    <source>
        <dbReference type="Pfam" id="PF16757"/>
    </source>
</evidence>
<dbReference type="Proteomes" id="UP000617628">
    <property type="component" value="Unassembled WGS sequence"/>
</dbReference>
<dbReference type="PIRSF" id="PIRSF001092">
    <property type="entry name" value="Alpha-L-fucosidase"/>
    <property type="match status" value="1"/>
</dbReference>
<dbReference type="Gene3D" id="2.60.40.1180">
    <property type="entry name" value="Golgi alpha-mannosidase II"/>
    <property type="match status" value="1"/>
</dbReference>
<accession>A0A934VPV2</accession>
<dbReference type="InterPro" id="IPR013780">
    <property type="entry name" value="Glyco_hydro_b"/>
</dbReference>
<dbReference type="PRINTS" id="PR00741">
    <property type="entry name" value="GLHYDRLASE29"/>
</dbReference>
<dbReference type="GO" id="GO:0016139">
    <property type="term" value="P:glycoside catabolic process"/>
    <property type="evidence" value="ECO:0007669"/>
    <property type="project" value="TreeGrafter"/>
</dbReference>
<dbReference type="PANTHER" id="PTHR10030">
    <property type="entry name" value="ALPHA-L-FUCOSIDASE"/>
    <property type="match status" value="1"/>
</dbReference>
<dbReference type="EC" id="3.2.1.51" evidence="3"/>
<dbReference type="GO" id="GO:0005764">
    <property type="term" value="C:lysosome"/>
    <property type="evidence" value="ECO:0007669"/>
    <property type="project" value="TreeGrafter"/>
</dbReference>
<gene>
    <name evidence="9" type="ORF">JIN87_03500</name>
</gene>
<dbReference type="Gene3D" id="3.20.20.80">
    <property type="entry name" value="Glycosidases"/>
    <property type="match status" value="1"/>
</dbReference>
<reference evidence="9" key="1">
    <citation type="submission" date="2021-01" db="EMBL/GenBank/DDBJ databases">
        <title>Modified the classification status of verrucomicrobia.</title>
        <authorList>
            <person name="Feng X."/>
        </authorList>
    </citation>
    <scope>NUCLEOTIDE SEQUENCE</scope>
    <source>
        <strain evidence="9">KCTC 13126</strain>
    </source>
</reference>
<evidence type="ECO:0000256" key="1">
    <source>
        <dbReference type="ARBA" id="ARBA00004071"/>
    </source>
</evidence>
<comment type="function">
    <text evidence="1">Alpha-L-fucosidase is responsible for hydrolyzing the alpha-1,6-linked fucose joined to the reducing-end N-acetylglucosamine of the carbohydrate moieties of glycoproteins.</text>
</comment>
<evidence type="ECO:0000313" key="9">
    <source>
        <dbReference type="EMBL" id="MBK1875918.1"/>
    </source>
</evidence>
<evidence type="ECO:0000259" key="7">
    <source>
        <dbReference type="Pfam" id="PF01120"/>
    </source>
</evidence>
<sequence>MSVETEKDYFTEDWESLSGYECPEWFKDAKLGIFVHWGPYSVPAYRSEWYPRLMYMDKEVWSPTGVPWDDDPRAGDKPVNHVYQHHVENWGPLEEFGYKDFIPMFTADRFDPSEWMDLFVEAGAKYVVPVAEHHDSFAMYHSNHTPWNAVEMGPKRDILGELFEEGKKRDLKMGASSHLAFLWSYYNKREGWDTADPQYRDLYGWNADPHAPVDDEFLDLWWRRTSDIVDSYHPDILWFDFYWDREEFRPMHKKLAAHYYNMGIDQGKHVCLQSKNFNDFESFPAGTHTYDLERGKLAGIGKRTWQTDTSIGVNSWCHISNWITKPVNTIINDLIDIVSKNGCLLLNVGPKADGTIPEDQVKVLKELGQWMKINGDAIYGTRPWKTFGEGPTEVQVGHHTEAKNKEFTSKDFRFTQKEGRLYVIALDWPKSGKVCIKSLSEGAEHRTGKIASVRMLGGKGALPFVDSEKGLSVTVGSERLGDYAFCLEVCFE</sequence>
<evidence type="ECO:0000256" key="3">
    <source>
        <dbReference type="ARBA" id="ARBA00012662"/>
    </source>
</evidence>
<keyword evidence="10" id="KW-1185">Reference proteome</keyword>
<dbReference type="EMBL" id="JAENIL010000005">
    <property type="protein sequence ID" value="MBK1875918.1"/>
    <property type="molecule type" value="Genomic_DNA"/>
</dbReference>
<dbReference type="Pfam" id="PF16757">
    <property type="entry name" value="Fucosidase_C"/>
    <property type="match status" value="1"/>
</dbReference>
<keyword evidence="5" id="KW-0378">Hydrolase</keyword>
<comment type="similarity">
    <text evidence="2">Belongs to the glycosyl hydrolase 29 family.</text>
</comment>
<dbReference type="RefSeq" id="WP_200354135.1">
    <property type="nucleotide sequence ID" value="NZ_JAENIL010000005.1"/>
</dbReference>
<keyword evidence="6" id="KW-0326">Glycosidase</keyword>
<dbReference type="InterPro" id="IPR000933">
    <property type="entry name" value="Glyco_hydro_29"/>
</dbReference>
<dbReference type="SUPFAM" id="SSF51445">
    <property type="entry name" value="(Trans)glycosidases"/>
    <property type="match status" value="1"/>
</dbReference>
<protein>
    <recommendedName>
        <fullName evidence="3">alpha-L-fucosidase</fullName>
        <ecNumber evidence="3">3.2.1.51</ecNumber>
    </recommendedName>
</protein>
<dbReference type="SMART" id="SM00812">
    <property type="entry name" value="Alpha_L_fucos"/>
    <property type="match status" value="1"/>
</dbReference>
<evidence type="ECO:0000256" key="5">
    <source>
        <dbReference type="ARBA" id="ARBA00022801"/>
    </source>
</evidence>
<dbReference type="InterPro" id="IPR057739">
    <property type="entry name" value="Glyco_hydro_29_N"/>
</dbReference>
<evidence type="ECO:0000313" key="10">
    <source>
        <dbReference type="Proteomes" id="UP000617628"/>
    </source>
</evidence>
<dbReference type="GO" id="GO:0006004">
    <property type="term" value="P:fucose metabolic process"/>
    <property type="evidence" value="ECO:0007669"/>
    <property type="project" value="InterPro"/>
</dbReference>
<name>A0A934VPV2_9BACT</name>
<dbReference type="PANTHER" id="PTHR10030:SF37">
    <property type="entry name" value="ALPHA-L-FUCOSIDASE-RELATED"/>
    <property type="match status" value="1"/>
</dbReference>
<comment type="caution">
    <text evidence="9">The sequence shown here is derived from an EMBL/GenBank/DDBJ whole genome shotgun (WGS) entry which is preliminary data.</text>
</comment>
<dbReference type="InterPro" id="IPR031919">
    <property type="entry name" value="Fucosidase_C"/>
</dbReference>
<keyword evidence="4" id="KW-0732">Signal</keyword>
<dbReference type="AlphaFoldDB" id="A0A934VPV2"/>
<dbReference type="InterPro" id="IPR017853">
    <property type="entry name" value="GH"/>
</dbReference>
<dbReference type="InterPro" id="IPR016286">
    <property type="entry name" value="FUC_metazoa-typ"/>
</dbReference>
<feature type="domain" description="Glycoside hydrolase family 29 N-terminal" evidence="7">
    <location>
        <begin position="5"/>
        <end position="376"/>
    </location>
</feature>
<evidence type="ECO:0000256" key="4">
    <source>
        <dbReference type="ARBA" id="ARBA00022729"/>
    </source>
</evidence>
<evidence type="ECO:0000256" key="2">
    <source>
        <dbReference type="ARBA" id="ARBA00007951"/>
    </source>
</evidence>
<proteinExistence type="inferred from homology"/>
<feature type="domain" description="Alpha-L-fucosidase C-terminal" evidence="8">
    <location>
        <begin position="406"/>
        <end position="476"/>
    </location>
</feature>